<organism evidence="1 2">
    <name type="scientific">Ixodes persulcatus</name>
    <name type="common">Taiga tick</name>
    <dbReference type="NCBI Taxonomy" id="34615"/>
    <lineage>
        <taxon>Eukaryota</taxon>
        <taxon>Metazoa</taxon>
        <taxon>Ecdysozoa</taxon>
        <taxon>Arthropoda</taxon>
        <taxon>Chelicerata</taxon>
        <taxon>Arachnida</taxon>
        <taxon>Acari</taxon>
        <taxon>Parasitiformes</taxon>
        <taxon>Ixodida</taxon>
        <taxon>Ixodoidea</taxon>
        <taxon>Ixodidae</taxon>
        <taxon>Ixodinae</taxon>
        <taxon>Ixodes</taxon>
    </lineage>
</organism>
<gene>
    <name evidence="1" type="ORF">HPB47_021486</name>
</gene>
<dbReference type="EMBL" id="JABSTQ010009199">
    <property type="protein sequence ID" value="KAG0431745.1"/>
    <property type="molecule type" value="Genomic_DNA"/>
</dbReference>
<evidence type="ECO:0000313" key="2">
    <source>
        <dbReference type="Proteomes" id="UP000805193"/>
    </source>
</evidence>
<protein>
    <submittedName>
        <fullName evidence="1">Uncharacterized protein</fullName>
    </submittedName>
</protein>
<reference evidence="1 2" key="1">
    <citation type="journal article" date="2020" name="Cell">
        <title>Large-Scale Comparative Analyses of Tick Genomes Elucidate Their Genetic Diversity and Vector Capacities.</title>
        <authorList>
            <consortium name="Tick Genome and Microbiome Consortium (TIGMIC)"/>
            <person name="Jia N."/>
            <person name="Wang J."/>
            <person name="Shi W."/>
            <person name="Du L."/>
            <person name="Sun Y."/>
            <person name="Zhan W."/>
            <person name="Jiang J.F."/>
            <person name="Wang Q."/>
            <person name="Zhang B."/>
            <person name="Ji P."/>
            <person name="Bell-Sakyi L."/>
            <person name="Cui X.M."/>
            <person name="Yuan T.T."/>
            <person name="Jiang B.G."/>
            <person name="Yang W.F."/>
            <person name="Lam T.T."/>
            <person name="Chang Q.C."/>
            <person name="Ding S.J."/>
            <person name="Wang X.J."/>
            <person name="Zhu J.G."/>
            <person name="Ruan X.D."/>
            <person name="Zhao L."/>
            <person name="Wei J.T."/>
            <person name="Ye R.Z."/>
            <person name="Que T.C."/>
            <person name="Du C.H."/>
            <person name="Zhou Y.H."/>
            <person name="Cheng J.X."/>
            <person name="Dai P.F."/>
            <person name="Guo W.B."/>
            <person name="Han X.H."/>
            <person name="Huang E.J."/>
            <person name="Li L.F."/>
            <person name="Wei W."/>
            <person name="Gao Y.C."/>
            <person name="Liu J.Z."/>
            <person name="Shao H.Z."/>
            <person name="Wang X."/>
            <person name="Wang C.C."/>
            <person name="Yang T.C."/>
            <person name="Huo Q.B."/>
            <person name="Li W."/>
            <person name="Chen H.Y."/>
            <person name="Chen S.E."/>
            <person name="Zhou L.G."/>
            <person name="Ni X.B."/>
            <person name="Tian J.H."/>
            <person name="Sheng Y."/>
            <person name="Liu T."/>
            <person name="Pan Y.S."/>
            <person name="Xia L.Y."/>
            <person name="Li J."/>
            <person name="Zhao F."/>
            <person name="Cao W.C."/>
        </authorList>
    </citation>
    <scope>NUCLEOTIDE SEQUENCE [LARGE SCALE GENOMIC DNA]</scope>
    <source>
        <strain evidence="1">Iper-2018</strain>
    </source>
</reference>
<keyword evidence="2" id="KW-1185">Reference proteome</keyword>
<name>A0AC60QCF1_IXOPE</name>
<sequence length="130" mass="14614">MDEQYTHGTKVSEDHKQFAAKKSRSTNVQGILALQICDRALYGSVVELQGFVSIEEAQAKKRYRSERNALSGLSTHARSWSEEEEETLLVFRDLVLGVVEAQRAVATARAREVVRTWVDSSGSRNICSQR</sequence>
<evidence type="ECO:0000313" key="1">
    <source>
        <dbReference type="EMBL" id="KAG0431745.1"/>
    </source>
</evidence>
<comment type="caution">
    <text evidence="1">The sequence shown here is derived from an EMBL/GenBank/DDBJ whole genome shotgun (WGS) entry which is preliminary data.</text>
</comment>
<dbReference type="Proteomes" id="UP000805193">
    <property type="component" value="Unassembled WGS sequence"/>
</dbReference>
<accession>A0AC60QCF1</accession>
<proteinExistence type="predicted"/>